<name>A0A8S2FRG4_9BILA</name>
<protein>
    <recommendedName>
        <fullName evidence="7">Tetratricopeptide repeat protein</fullName>
    </recommendedName>
</protein>
<keyword evidence="2 3" id="KW-0802">TPR repeat</keyword>
<dbReference type="Proteomes" id="UP000677228">
    <property type="component" value="Unassembled WGS sequence"/>
</dbReference>
<accession>A0A8S2FRG4</accession>
<evidence type="ECO:0008006" key="7">
    <source>
        <dbReference type="Google" id="ProtNLM"/>
    </source>
</evidence>
<evidence type="ECO:0000313" key="4">
    <source>
        <dbReference type="EMBL" id="CAF1543477.1"/>
    </source>
</evidence>
<dbReference type="Pfam" id="PF13424">
    <property type="entry name" value="TPR_12"/>
    <property type="match status" value="2"/>
</dbReference>
<evidence type="ECO:0000256" key="2">
    <source>
        <dbReference type="ARBA" id="ARBA00022803"/>
    </source>
</evidence>
<reference evidence="4" key="1">
    <citation type="submission" date="2021-02" db="EMBL/GenBank/DDBJ databases">
        <authorList>
            <person name="Nowell W R."/>
        </authorList>
    </citation>
    <scope>NUCLEOTIDE SEQUENCE</scope>
</reference>
<comment type="caution">
    <text evidence="4">The sequence shown here is derived from an EMBL/GenBank/DDBJ whole genome shotgun (WGS) entry which is preliminary data.</text>
</comment>
<sequence>MLMLRCFFAGSGEGRPLKKIESVEQINDGYWLIKLIQIEQEQELNSLTSYFINEIGETASLLTLGNFLNAMGEHRKAEQYYKMLLDTLPPDDNDLAIVYNNLGMVYETMRKFDMALEYFERANKLLSTGYNLNQNSLQIAKCYQNIGSAHMEKGDFDLASKTFQKALEIEQNYSLTNDLSIATTYNGLGLLYTEKHDHELAIQYFEKALAVQMNQLPSNHPDFSAVYNNIGSVYSAKKDYKQALNYYRKALEVGLRSLPPDHPDIVKYGNNIGIVVKLVETDQ</sequence>
<dbReference type="InterPro" id="IPR011990">
    <property type="entry name" value="TPR-like_helical_dom_sf"/>
</dbReference>
<dbReference type="Proteomes" id="UP000682733">
    <property type="component" value="Unassembled WGS sequence"/>
</dbReference>
<evidence type="ECO:0000313" key="5">
    <source>
        <dbReference type="EMBL" id="CAF4332294.1"/>
    </source>
</evidence>
<dbReference type="SMART" id="SM00028">
    <property type="entry name" value="TPR"/>
    <property type="match status" value="5"/>
</dbReference>
<feature type="repeat" description="TPR" evidence="3">
    <location>
        <begin position="182"/>
        <end position="215"/>
    </location>
</feature>
<proteinExistence type="predicted"/>
<evidence type="ECO:0000256" key="1">
    <source>
        <dbReference type="ARBA" id="ARBA00022737"/>
    </source>
</evidence>
<dbReference type="Pfam" id="PF13374">
    <property type="entry name" value="TPR_10"/>
    <property type="match status" value="1"/>
</dbReference>
<evidence type="ECO:0000256" key="3">
    <source>
        <dbReference type="PROSITE-ProRule" id="PRU00339"/>
    </source>
</evidence>
<feature type="repeat" description="TPR" evidence="3">
    <location>
        <begin position="96"/>
        <end position="129"/>
    </location>
</feature>
<dbReference type="PROSITE" id="PS50005">
    <property type="entry name" value="TPR"/>
    <property type="match status" value="5"/>
</dbReference>
<dbReference type="EMBL" id="CAJOBA010061624">
    <property type="protein sequence ID" value="CAF4332294.1"/>
    <property type="molecule type" value="Genomic_DNA"/>
</dbReference>
<feature type="repeat" description="TPR" evidence="3">
    <location>
        <begin position="224"/>
        <end position="257"/>
    </location>
</feature>
<dbReference type="PANTHER" id="PTHR45641:SF1">
    <property type="entry name" value="AAA+ ATPASE DOMAIN-CONTAINING PROTEIN"/>
    <property type="match status" value="1"/>
</dbReference>
<keyword evidence="1" id="KW-0677">Repeat</keyword>
<feature type="repeat" description="TPR" evidence="3">
    <location>
        <begin position="58"/>
        <end position="91"/>
    </location>
</feature>
<dbReference type="EMBL" id="CAJNOK010039249">
    <property type="protein sequence ID" value="CAF1543477.1"/>
    <property type="molecule type" value="Genomic_DNA"/>
</dbReference>
<evidence type="ECO:0000313" key="6">
    <source>
        <dbReference type="Proteomes" id="UP000677228"/>
    </source>
</evidence>
<feature type="repeat" description="TPR" evidence="3">
    <location>
        <begin position="140"/>
        <end position="173"/>
    </location>
</feature>
<dbReference type="Gene3D" id="1.25.40.10">
    <property type="entry name" value="Tetratricopeptide repeat domain"/>
    <property type="match status" value="2"/>
</dbReference>
<dbReference type="PANTHER" id="PTHR45641">
    <property type="entry name" value="TETRATRICOPEPTIDE REPEAT PROTEIN (AFU_ORTHOLOGUE AFUA_6G03870)"/>
    <property type="match status" value="1"/>
</dbReference>
<dbReference type="AlphaFoldDB" id="A0A8S2FRG4"/>
<dbReference type="SUPFAM" id="SSF48452">
    <property type="entry name" value="TPR-like"/>
    <property type="match status" value="1"/>
</dbReference>
<dbReference type="InterPro" id="IPR019734">
    <property type="entry name" value="TPR_rpt"/>
</dbReference>
<organism evidence="4 6">
    <name type="scientific">Didymodactylos carnosus</name>
    <dbReference type="NCBI Taxonomy" id="1234261"/>
    <lineage>
        <taxon>Eukaryota</taxon>
        <taxon>Metazoa</taxon>
        <taxon>Spiralia</taxon>
        <taxon>Gnathifera</taxon>
        <taxon>Rotifera</taxon>
        <taxon>Eurotatoria</taxon>
        <taxon>Bdelloidea</taxon>
        <taxon>Philodinida</taxon>
        <taxon>Philodinidae</taxon>
        <taxon>Didymodactylos</taxon>
    </lineage>
</organism>
<gene>
    <name evidence="4" type="ORF">OVA965_LOCUS38901</name>
    <name evidence="5" type="ORF">TMI583_LOCUS40139</name>
</gene>
<dbReference type="PROSITE" id="PS50293">
    <property type="entry name" value="TPR_REGION"/>
    <property type="match status" value="3"/>
</dbReference>